<accession>A0ACC0NJ80</accession>
<proteinExistence type="predicted"/>
<protein>
    <submittedName>
        <fullName evidence="1">Uncharacterized protein</fullName>
    </submittedName>
</protein>
<name>A0ACC0NJ80_RHOML</name>
<organism evidence="1 2">
    <name type="scientific">Rhododendron molle</name>
    <name type="common">Chinese azalea</name>
    <name type="synonym">Azalea mollis</name>
    <dbReference type="NCBI Taxonomy" id="49168"/>
    <lineage>
        <taxon>Eukaryota</taxon>
        <taxon>Viridiplantae</taxon>
        <taxon>Streptophyta</taxon>
        <taxon>Embryophyta</taxon>
        <taxon>Tracheophyta</taxon>
        <taxon>Spermatophyta</taxon>
        <taxon>Magnoliopsida</taxon>
        <taxon>eudicotyledons</taxon>
        <taxon>Gunneridae</taxon>
        <taxon>Pentapetalae</taxon>
        <taxon>asterids</taxon>
        <taxon>Ericales</taxon>
        <taxon>Ericaceae</taxon>
        <taxon>Ericoideae</taxon>
        <taxon>Rhodoreae</taxon>
        <taxon>Rhododendron</taxon>
    </lineage>
</organism>
<keyword evidence="2" id="KW-1185">Reference proteome</keyword>
<gene>
    <name evidence="1" type="ORF">RHMOL_Rhmol06G0306800</name>
</gene>
<evidence type="ECO:0000313" key="2">
    <source>
        <dbReference type="Proteomes" id="UP001062846"/>
    </source>
</evidence>
<dbReference type="Proteomes" id="UP001062846">
    <property type="component" value="Chromosome 6"/>
</dbReference>
<comment type="caution">
    <text evidence="1">The sequence shown here is derived from an EMBL/GenBank/DDBJ whole genome shotgun (WGS) entry which is preliminary data.</text>
</comment>
<dbReference type="EMBL" id="CM046393">
    <property type="protein sequence ID" value="KAI8552936.1"/>
    <property type="molecule type" value="Genomic_DNA"/>
</dbReference>
<sequence length="471" mass="52614">MGDNKRYEIGQNAYIKLVLQALNHKTSAVNWLLLGRLSAYNNDVVEITESGVALAILRGVIDFKREPWPQISDSAKNLVRQMLEPNPRKRLTAQQVLAVDAAGCAEEQILNCNLADVDVAMNEESPSVSVIYVLDVCAKTKVHACSTENPKEVSFFESFEAAHSLHDLSSSIANKLGVKAPPVRIDSQAKYGALSRGDGAIYLRFPHKGYREKIWDHAAGAIVVTGNAKKISSRKDYTRKSLQNPESSIKIKDEVMGISKQNQEAEKFRQNEEDSDNEECDSDDSDEDPTFEAVEETLSSFSRLSIKKKSKSRIVKVTEEGNEEDPDEIVPELDEEDQRSFEVVRKIIEVGQVEKLKVEQCKVYLRKHGLRLTGNKDTLVGRIKEHLSILNGGGERKYPISSFVWNCKGDACTGDVVMFEQNVYEIFNIASRSASGPPCGTRIVAGRIVKESYGAAKQQHTFTRWEDEGER</sequence>
<reference evidence="1" key="1">
    <citation type="submission" date="2022-02" db="EMBL/GenBank/DDBJ databases">
        <title>Plant Genome Project.</title>
        <authorList>
            <person name="Zhang R.-G."/>
        </authorList>
    </citation>
    <scope>NUCLEOTIDE SEQUENCE</scope>
    <source>
        <strain evidence="1">AT1</strain>
    </source>
</reference>
<evidence type="ECO:0000313" key="1">
    <source>
        <dbReference type="EMBL" id="KAI8552936.1"/>
    </source>
</evidence>